<evidence type="ECO:0000259" key="5">
    <source>
        <dbReference type="PROSITE" id="PS50075"/>
    </source>
</evidence>
<dbReference type="InterPro" id="IPR020806">
    <property type="entry name" value="PKS_PP-bd"/>
</dbReference>
<keyword evidence="2" id="KW-0596">Phosphopantetheine</keyword>
<dbReference type="SUPFAM" id="SSF52777">
    <property type="entry name" value="CoA-dependent acyltransferases"/>
    <property type="match status" value="7"/>
</dbReference>
<dbReference type="Gene3D" id="3.30.559.10">
    <property type="entry name" value="Chloramphenicol acetyltransferase-like domain"/>
    <property type="match status" value="3"/>
</dbReference>
<dbReference type="CDD" id="cd05930">
    <property type="entry name" value="A_NRPS"/>
    <property type="match status" value="1"/>
</dbReference>
<dbReference type="GO" id="GO:0043041">
    <property type="term" value="P:amino acid activation for nonribosomal peptide biosynthetic process"/>
    <property type="evidence" value="ECO:0007669"/>
    <property type="project" value="TreeGrafter"/>
</dbReference>
<dbReference type="InterPro" id="IPR042099">
    <property type="entry name" value="ANL_N_sf"/>
</dbReference>
<accession>A0A0E3JNN6</accession>
<dbReference type="Pfam" id="PF13193">
    <property type="entry name" value="AMP-binding_C"/>
    <property type="match status" value="3"/>
</dbReference>
<dbReference type="CDD" id="cd19531">
    <property type="entry name" value="LCL_NRPS-like"/>
    <property type="match status" value="1"/>
</dbReference>
<feature type="domain" description="Carrier" evidence="5">
    <location>
        <begin position="337"/>
        <end position="412"/>
    </location>
</feature>
<dbReference type="Gene3D" id="3.40.50.150">
    <property type="entry name" value="Vaccinia Virus protein VP39"/>
    <property type="match status" value="1"/>
</dbReference>
<dbReference type="FunFam" id="3.30.559.10:FF:000012">
    <property type="entry name" value="Non-ribosomal peptide synthetase"/>
    <property type="match status" value="1"/>
</dbReference>
<dbReference type="Gene3D" id="3.40.50.12780">
    <property type="entry name" value="N-terminal domain of ligase-like"/>
    <property type="match status" value="3"/>
</dbReference>
<feature type="compositionally biased region" description="Low complexity" evidence="4">
    <location>
        <begin position="2412"/>
        <end position="2431"/>
    </location>
</feature>
<evidence type="ECO:0000256" key="1">
    <source>
        <dbReference type="ARBA" id="ARBA00001957"/>
    </source>
</evidence>
<reference evidence="6" key="1">
    <citation type="journal article" date="2015" name="Proc. Natl. Acad. Sci. U.S.A.">
        <title>Multiplexed metagenome mining using short DNA sequence tags facilitates targeted discovery of epoxyketone proteasome inhibitors.</title>
        <authorList>
            <person name="Owen J.G."/>
            <person name="Charlop-Powers Z."/>
            <person name="Smith A.G."/>
            <person name="Ternei M.A."/>
            <person name="Calle P.Y."/>
            <person name="Reddy B.V."/>
            <person name="Montiel D."/>
            <person name="Brady S.F."/>
        </authorList>
    </citation>
    <scope>NUCLEOTIDE SEQUENCE</scope>
</reference>
<dbReference type="InterPro" id="IPR006162">
    <property type="entry name" value="Ppantetheine_attach_site"/>
</dbReference>
<feature type="compositionally biased region" description="Basic residues" evidence="4">
    <location>
        <begin position="3715"/>
        <end position="3730"/>
    </location>
</feature>
<dbReference type="InterPro" id="IPR029063">
    <property type="entry name" value="SAM-dependent_MTases_sf"/>
</dbReference>
<protein>
    <submittedName>
        <fullName evidence="6">Non-ribosomal peptide synthetase</fullName>
    </submittedName>
</protein>
<evidence type="ECO:0000313" key="6">
    <source>
        <dbReference type="EMBL" id="AKA59408.1"/>
    </source>
</evidence>
<dbReference type="CDD" id="cd19540">
    <property type="entry name" value="LCL_NRPS-like"/>
    <property type="match status" value="1"/>
</dbReference>
<dbReference type="EMBL" id="KP830091">
    <property type="protein sequence ID" value="AKA59408.1"/>
    <property type="molecule type" value="Genomic_DNA"/>
</dbReference>
<dbReference type="Pfam" id="PF00501">
    <property type="entry name" value="AMP-binding"/>
    <property type="match status" value="3"/>
</dbReference>
<feature type="region of interest" description="Disordered" evidence="4">
    <location>
        <begin position="2412"/>
        <end position="2432"/>
    </location>
</feature>
<dbReference type="Pfam" id="PF00668">
    <property type="entry name" value="Condensation"/>
    <property type="match status" value="4"/>
</dbReference>
<keyword evidence="3" id="KW-0597">Phosphoprotein</keyword>
<dbReference type="NCBIfam" id="NF003417">
    <property type="entry name" value="PRK04813.1"/>
    <property type="match status" value="4"/>
</dbReference>
<dbReference type="SUPFAM" id="SSF47336">
    <property type="entry name" value="ACP-like"/>
    <property type="match status" value="4"/>
</dbReference>
<dbReference type="PROSITE" id="PS50075">
    <property type="entry name" value="CARRIER"/>
    <property type="match status" value="4"/>
</dbReference>
<dbReference type="InterPro" id="IPR025110">
    <property type="entry name" value="AMP-bd_C"/>
</dbReference>
<dbReference type="PROSITE" id="PS00012">
    <property type="entry name" value="PHOSPHOPANTETHEINE"/>
    <property type="match status" value="2"/>
</dbReference>
<dbReference type="Pfam" id="PF00550">
    <property type="entry name" value="PP-binding"/>
    <property type="match status" value="4"/>
</dbReference>
<dbReference type="Gene3D" id="3.30.300.30">
    <property type="match status" value="4"/>
</dbReference>
<feature type="domain" description="Carrier" evidence="5">
    <location>
        <begin position="3619"/>
        <end position="3694"/>
    </location>
</feature>
<dbReference type="PROSITE" id="PS00455">
    <property type="entry name" value="AMP_BINDING"/>
    <property type="match status" value="1"/>
</dbReference>
<feature type="domain" description="Carrier" evidence="5">
    <location>
        <begin position="2334"/>
        <end position="2409"/>
    </location>
</feature>
<evidence type="ECO:0000256" key="2">
    <source>
        <dbReference type="ARBA" id="ARBA00022450"/>
    </source>
</evidence>
<evidence type="ECO:0000256" key="4">
    <source>
        <dbReference type="SAM" id="MobiDB-lite"/>
    </source>
</evidence>
<dbReference type="FunFam" id="1.10.1200.10:FF:000005">
    <property type="entry name" value="Nonribosomal peptide synthetase 1"/>
    <property type="match status" value="1"/>
</dbReference>
<sequence>MELRHQPADVTDGLPAGFFDVVVLNSVVQYFPNVDYLARVLRAATGLVAPGGAVYVGDVRDLRTQRALRTAVELRRAGTAPTAAAVRSAVERGLLLETELLVDPEFFTALGSRLPEVAAVAVRVKRGRAHNELTRYRYEAVLHTAPTPVPAPPPEVRWADEVADLSALATRLGDGATLRLTGVPNRRVRREVEATRALSRGDGVAAALALRDDGIDPEDIHELGERMGLRVTATWSPDAEDRLDYTFAPAGEHPADLVPAEGLADAPLAAYTNNPADSYRFGALVGALGPFLREQLPDYMVPSTFVVLDQLPLNPNGKVDRRALPAPRPRTTTAGREPGTELERLVAGLFAELLGLPAVGVDDDFFALGGHSLLATRLIGRVRAVVGVELAIGDLFDHPTVGALAERLGAMGAGRPPLRPGPRPERLPLSYAQRRLWFLYRLEGPSRTYNIPLAVRLGGPLDAAALRAALHDVVARHEVLRTTFPETGGTPHQHVLPAAAAAPDLPVVETDEARLPAALAEAAGHEFDLAVEPPLRAVLFAVGPDEHVLLLVVHHIAADGWSLRPLGADLSTAYQARCRGQAPDWAPLPAQYADYTLWQREVLGAEDDQDGVLTTQAAHWFEALRGLPEELALPVDRSRPARASYRGDTVAFELDADLHAGLAAVARATGTTVFMAVQAGIAALLTRTGAGTDIPIGSPVAGRGDPALDDLVGCFVNTLVLRTDTSGDPTFTELLGRVRATNLAAYAHQEVPFEYLVERLNPARESGRHPLFQVALTYFDTPGQVVDIPGLESRVETIGSGASRFDLAFICYERRGPRQEPAGIEGHLEFSTDLFDQGTARAIADALVRLLRSASADPHRRIGDIDVAEPSTAQVGTERTVRVGLPAGVDLAGLATREGVGEDAVLTAAVLALLSWYTGRDDVAVTAGDRLVGVSLQRTWDFRDLLDATADALARRDPTAVLSTRAWDGPHKVGVEYREDDGAPIAGHDLWLRLAGAGGVLAFDESRVDERWARRFVAHLVRVLEAVTADPGIAVASLEPLTERERRTQLQLWSPAPAGFPDTSLVDLVREAVEAHGDSVAVSDDARSLSYAELVERASALAGRLVALGVRPGEFVGVTMGRGVGLVEALLGVLFAGAAYVPVDRGVPVERLRFVLGDCETRWLVTDDRSLVGLPGFTGEVLVVDDLAAEPADLPEVAAGSVAYCIYTSGTSGRPKGVVVSHRNVVRLIMSDGFPFDLGAEDVWTLFHSVAFDFSVWELFGCLVRGGRVVVVSEEVARDPVAFHGLLGRERVTVLNQTPGAFEQLLRVWERAPESLGHLRYVIFGGEKVRPGRLTTWLRERPDVHTVNGYGITETGIFTTWQRLTPEVLEGASGDIGRPFPADRVYLLDRHRRLLPAGAVGEIHVGGAGVAVGYVKRPELDAERFVESPFGRLYRSGDLARWRDDGSLEYLGRADAQVKVRGYRIEPGEIEARLGEHPSVVEAVVLAAEDRLVAFVHGTDLDPVVLRAFLSERLPDYMVPAEFRSVDAIPLTANGKRDTRALWEVGVPLTTGGTGGPGSPTARRVGEIWSRLLDREVESADVSFFELGGHSLLATKVMAAVRDELGVDLPLRTLFEHPRLADFAACVDAELPETAPEPPPSWPASSFQQRIWLTERLGTETGLYNVPLVWRVGGRLDPDELAAALARVVERHEVLRTRFTEHDGQLRQVVAPPWRPEVTRLELSEEALADWLAEEATRPFDLETGPLLRAALIDAPHGQVLSVSVHHMVWDMGSSSVFLRDLAAGYTADHTPLDSARSYTGAGRDDAGTTLVVDPVATDPPHRYAEPSATRNPATVGFPDVSIVDLVREAAEAHGNSVAVSDDARSLSYRELVERAELVAGRLVALGVRPGEFVGVVMGRGVGLVEALLGVLFAGAAYVPVDRGVPVERLRFVVGDCEARWLVTDDRSLVGLPGFTGEVVVVDDLAGEPADLPAVPAESVAYCIYTSGTSGRPKGVAVSHRNVVRLVVNDEFPFDFGAEDVWTLFHSVAFDFSVWELFGCLVRGGRVVVVSEEVARDPVAFHGLLGRERVTVLNQTPGAFEQLSRVWERAPESLDHLRYVIFGGERLNPRGLATFMRAKPHVRMVNMYGITETTVHVTHHHLTLADTESDTSPIGTAIPTTEVHLLDADSRPVPPGEIGEIYVGGAGVAVGYVKRPELDAERFVESRCGRLYRSGDLARWRDDGSLEYLGRADAQVKVRGYRIEPGEVEARLGEHPSVVEAVVLAAEDRLVAFVHGTDLDPVVLRAFLSERLPDYMVPAEFRSVPGIPLTLNGKRDHQALWDIGVRLDTQTAGGIDTPTARRLAAIWSDLLAVEVVSGQASFFELGGHSLLATALLARLHDELGVDLSLRTLFAHPRLADLADRIDAAAAGAADRAGPTTPPAELTAATPASEAQHSMWLAEQFEPGTGRYNVPLTWRVTGRLDHDRLAAALAAVVERHEVLRTRFVEDGGRLRQVVEGPWRPEVVLLELSEEALADWLAEEATRPFDLGTARLLRVALIDAPRGQVLALTAHHLVLDGASIPVLLADLDAAYRGTPPRPGRQYRDVVAARGRTDEAALARWVDRLTGAPASLGLPAPTRPEPHGVVPVDLPDDVVAGLRALRDERGVSSFMVFAAALAELLHRWTGRDDVTIGFPVANRDADLADVVGPCLNTVVLRSRRTAGTTVGELLDSVRNGVLDALADQDVPFEEVVRALNPSRRTGAMPYADVALTLNVLPSDPVTVGDAEIRPLIRESLWAAEVKFGLTLTVLEEAGAPRAVLSYRGDRFSRARVERAAAELGRLLAHLPGATDRPLGDLELGTVSPRGQYRDFVAARQEVDRAALDRCVERLRGAPSDLPVPTLRRPGPHGTVPLDLPGELLARVRGLASRRGMSPFMVVAAALAGLLHRWTGREDLTFGFPVANRGTEFTDVLGPCMNTVVVRSRCAAGTTVGELLDSVRNGVLDALADQDVPFEEVVRALNPPRRVGATPYVDAHVVLTTEPPGTPTLGGLDLRRLSNPAVELAGAGKFALSVALASRGDRFDGVLAYRGDRFDERSVRRLARLLVRVLDGLTGPATTRVDELDLLTGDELDLVRRFEVTAEPGPPSTVLALLAERMAAQPDAVAVESSRGELTYRELDRRARVLASRLRPEPDVTGDRVVAIRLGRGEHLVVAMLAAWYAGCALCPIDPAYPEARVDLVLRALDTHVLVTDRPVPVPDGVRLVDPTASGEGDDLLPVPVGPDHAAYVLYTSGSTGTPKGVAVSQRGLAELVAGHIQTLGLGQDDRVAQVINVSFDMAQAEIWSALCAGARVVPYEEPVVVVPELAAWLADERITAASAATPLAEALWTQARLPDGVRWFVFGGAALTAWPPAELAGRIINGYGPTETTVFATYQFVDPAGTAPLDCVGRPVAGTRIHVLDPAGNRCPVGVVGEVYIGGAGVAKGYWRQPELTEERFLPTDPDGRAEPVYRTGDLARWLPDGTLEYLGRRDRQVKIRGFRIEPGEIEAALRDDPLVDAAVVVGRPAEVPALVAYLVPTGAEDTASVLARLRTRLPEFLVPDAVVWLERMPLSTNGKLDYAALPRPDRADLVGVLEKAEPEGELERRIQRVWAEVLGIDAVGVHDNFFDLGGNSLLLSQLHVRLGAELDTQLPIRRLFEYPTVRMLAEWLAGATAHPDAGPDAIGDGDDSAARARNTRQARAARRRPRTR</sequence>
<dbReference type="FunFam" id="3.40.50.12780:FF:000012">
    <property type="entry name" value="Non-ribosomal peptide synthetase"/>
    <property type="match status" value="2"/>
</dbReference>
<feature type="region of interest" description="Disordered" evidence="4">
    <location>
        <begin position="3697"/>
        <end position="3730"/>
    </location>
</feature>
<name>A0A0E3JNN6_9BACT</name>
<dbReference type="FunFam" id="3.40.50.980:FF:000002">
    <property type="entry name" value="Enterobactin synthetase component F"/>
    <property type="match status" value="1"/>
</dbReference>
<dbReference type="SUPFAM" id="SSF53335">
    <property type="entry name" value="S-adenosyl-L-methionine-dependent methyltransferases"/>
    <property type="match status" value="1"/>
</dbReference>
<dbReference type="InterPro" id="IPR045851">
    <property type="entry name" value="AMP-bd_C_sf"/>
</dbReference>
<dbReference type="Gene3D" id="1.10.1200.10">
    <property type="entry name" value="ACP-like"/>
    <property type="match status" value="4"/>
</dbReference>
<dbReference type="GO" id="GO:0031177">
    <property type="term" value="F:phosphopantetheine binding"/>
    <property type="evidence" value="ECO:0007669"/>
    <property type="project" value="InterPro"/>
</dbReference>
<dbReference type="InterPro" id="IPR036736">
    <property type="entry name" value="ACP-like_sf"/>
</dbReference>
<feature type="domain" description="Carrier" evidence="5">
    <location>
        <begin position="1556"/>
        <end position="1631"/>
    </location>
</feature>
<dbReference type="InterPro" id="IPR010071">
    <property type="entry name" value="AA_adenyl_dom"/>
</dbReference>
<feature type="region of interest" description="Disordered" evidence="4">
    <location>
        <begin position="318"/>
        <end position="337"/>
    </location>
</feature>
<comment type="cofactor">
    <cofactor evidence="1">
        <name>pantetheine 4'-phosphate</name>
        <dbReference type="ChEBI" id="CHEBI:47942"/>
    </cofactor>
</comment>
<dbReference type="SMART" id="SM00823">
    <property type="entry name" value="PKS_PP"/>
    <property type="match status" value="4"/>
</dbReference>
<dbReference type="Gene3D" id="3.30.559.30">
    <property type="entry name" value="Nonribosomal peptide synthetase, condensation domain"/>
    <property type="match status" value="4"/>
</dbReference>
<dbReference type="InterPro" id="IPR001242">
    <property type="entry name" value="Condensation_dom"/>
</dbReference>
<dbReference type="InterPro" id="IPR009081">
    <property type="entry name" value="PP-bd_ACP"/>
</dbReference>
<dbReference type="GO" id="GO:0072330">
    <property type="term" value="P:monocarboxylic acid biosynthetic process"/>
    <property type="evidence" value="ECO:0007669"/>
    <property type="project" value="UniProtKB-ARBA"/>
</dbReference>
<dbReference type="GO" id="GO:0005737">
    <property type="term" value="C:cytoplasm"/>
    <property type="evidence" value="ECO:0007669"/>
    <property type="project" value="TreeGrafter"/>
</dbReference>
<dbReference type="InterPro" id="IPR000873">
    <property type="entry name" value="AMP-dep_synth/lig_dom"/>
</dbReference>
<dbReference type="NCBIfam" id="TIGR01733">
    <property type="entry name" value="AA-adenyl-dom"/>
    <property type="match status" value="3"/>
</dbReference>
<evidence type="ECO:0000256" key="3">
    <source>
        <dbReference type="ARBA" id="ARBA00022553"/>
    </source>
</evidence>
<proteinExistence type="predicted"/>
<dbReference type="SUPFAM" id="SSF56801">
    <property type="entry name" value="Acetyl-CoA synthetase-like"/>
    <property type="match status" value="4"/>
</dbReference>
<dbReference type="PANTHER" id="PTHR45527">
    <property type="entry name" value="NONRIBOSOMAL PEPTIDE SYNTHETASE"/>
    <property type="match status" value="1"/>
</dbReference>
<dbReference type="InterPro" id="IPR020845">
    <property type="entry name" value="AMP-binding_CS"/>
</dbReference>
<dbReference type="PANTHER" id="PTHR45527:SF1">
    <property type="entry name" value="FATTY ACID SYNTHASE"/>
    <property type="match status" value="1"/>
</dbReference>
<dbReference type="GO" id="GO:0003824">
    <property type="term" value="F:catalytic activity"/>
    <property type="evidence" value="ECO:0007669"/>
    <property type="project" value="InterPro"/>
</dbReference>
<organism evidence="6">
    <name type="scientific">uncultured bacterium AB_1241</name>
    <dbReference type="NCBI Taxonomy" id="1630009"/>
    <lineage>
        <taxon>Bacteria</taxon>
        <taxon>environmental samples</taxon>
    </lineage>
</organism>
<dbReference type="InterPro" id="IPR023213">
    <property type="entry name" value="CAT-like_dom_sf"/>
</dbReference>
<dbReference type="GO" id="GO:0044550">
    <property type="term" value="P:secondary metabolite biosynthetic process"/>
    <property type="evidence" value="ECO:0007669"/>
    <property type="project" value="TreeGrafter"/>
</dbReference>
<dbReference type="FunFam" id="1.10.1200.10:FF:000016">
    <property type="entry name" value="Non-ribosomal peptide synthase"/>
    <property type="match status" value="2"/>
</dbReference>